<evidence type="ECO:0000313" key="2">
    <source>
        <dbReference type="Proteomes" id="UP001060170"/>
    </source>
</evidence>
<evidence type="ECO:0000313" key="1">
    <source>
        <dbReference type="EMBL" id="KAI7955367.1"/>
    </source>
</evidence>
<gene>
    <name evidence="1" type="ORF">MJO28_005767</name>
</gene>
<proteinExistence type="predicted"/>
<reference evidence="1 2" key="3">
    <citation type="journal article" date="2022" name="Microbiol. Spectr.">
        <title>Folding features and dynamics of 3D genome architecture in plant fungal pathogens.</title>
        <authorList>
            <person name="Xia C."/>
        </authorList>
    </citation>
    <scope>NUCLEOTIDE SEQUENCE [LARGE SCALE GENOMIC DNA]</scope>
    <source>
        <strain evidence="1 2">93-210</strain>
    </source>
</reference>
<accession>A0ACC0EKZ9</accession>
<name>A0ACC0EKZ9_9BASI</name>
<reference evidence="2" key="2">
    <citation type="journal article" date="2018" name="Mol. Plant Microbe Interact.">
        <title>Genome sequence resources for the wheat stripe rust pathogen (Puccinia striiformis f. sp. tritici) and the barley stripe rust pathogen (Puccinia striiformis f. sp. hordei).</title>
        <authorList>
            <person name="Xia C."/>
            <person name="Wang M."/>
            <person name="Yin C."/>
            <person name="Cornejo O.E."/>
            <person name="Hulbert S.H."/>
            <person name="Chen X."/>
        </authorList>
    </citation>
    <scope>NUCLEOTIDE SEQUENCE [LARGE SCALE GENOMIC DNA]</scope>
    <source>
        <strain evidence="2">93-210</strain>
    </source>
</reference>
<sequence length="712" mass="77714">MRIGNPLPTSLPLEASKAARIFKSFVSPTNGIDGLIPSHVLRSAHGFAIFTIAKAGFLMSVRAGTGVVVGRLPDGRWSPPSAIGTGGMGFGGQVGAEVAEFILVLNSKSALTQFMSAGSITLGGNASVAIGPIGRNAEGSGALNSKGKLAAMYSYSKTKGAFAGVSVEGSAIFERQDCNVKAYGRGVTATKILAGHIDIPIWAEELSDILMARAGSYTEYVDRSSPLESPRNPSFEEDRPSFNNHPSFQSQHKNRFERDQDREVGPSTSEPYSFGSSYTYGSSGRATTSRSSTMKSIFTVSSWRLPSRQSSTKTDQSSLSRQGSTGPHWIDNIRTESPSPPDTENVNRPGPHLYNGPQSTLITEQLTQISARNHDDDEVHDLHVHHREGSKKDDDDEIQSLSSIASDDDAPFDSINDGQDPLPPPRVKKAEPHRDWYGVIQKHNLNGNEAKEQEDGIMNDLMSFDHIPPPSSTNYLSTAPTNGGGGLDEFNSYGNDQDFFNQDSGLKKTNNNIPEGIWNELSTNKKKTISGFTSTDKIHCFDSPEGPKAIPEPAPAPVLPRSNNPQQQQQQGEPEIDANDFLVGSSMPSVPSTQTDLTGYIGKVTALFDFVGDQDGDLSFRKGDHILIVDKIDDQWWMGSIGLRKGIFPLNRVSNFKHETSTKKKKQQNPEKFKKKRNFFNQIRDSILETLVSLSSHLILSYLPISSIFFFQ</sequence>
<protein>
    <submittedName>
        <fullName evidence="1">Uncharacterized protein</fullName>
    </submittedName>
</protein>
<dbReference type="Proteomes" id="UP001060170">
    <property type="component" value="Chromosome 5"/>
</dbReference>
<organism evidence="1 2">
    <name type="scientific">Puccinia striiformis f. sp. tritici</name>
    <dbReference type="NCBI Taxonomy" id="168172"/>
    <lineage>
        <taxon>Eukaryota</taxon>
        <taxon>Fungi</taxon>
        <taxon>Dikarya</taxon>
        <taxon>Basidiomycota</taxon>
        <taxon>Pucciniomycotina</taxon>
        <taxon>Pucciniomycetes</taxon>
        <taxon>Pucciniales</taxon>
        <taxon>Pucciniaceae</taxon>
        <taxon>Puccinia</taxon>
    </lineage>
</organism>
<dbReference type="EMBL" id="CM045869">
    <property type="protein sequence ID" value="KAI7955367.1"/>
    <property type="molecule type" value="Genomic_DNA"/>
</dbReference>
<comment type="caution">
    <text evidence="1">The sequence shown here is derived from an EMBL/GenBank/DDBJ whole genome shotgun (WGS) entry which is preliminary data.</text>
</comment>
<keyword evidence="2" id="KW-1185">Reference proteome</keyword>
<reference evidence="2" key="1">
    <citation type="journal article" date="2018" name="BMC Genomics">
        <title>Genomic insights into host adaptation between the wheat stripe rust pathogen (Puccinia striiformis f. sp. tritici) and the barley stripe rust pathogen (Puccinia striiformis f. sp. hordei).</title>
        <authorList>
            <person name="Xia C."/>
            <person name="Wang M."/>
            <person name="Yin C."/>
            <person name="Cornejo O.E."/>
            <person name="Hulbert S.H."/>
            <person name="Chen X."/>
        </authorList>
    </citation>
    <scope>NUCLEOTIDE SEQUENCE [LARGE SCALE GENOMIC DNA]</scope>
    <source>
        <strain evidence="2">93-210</strain>
    </source>
</reference>